<sequence>MLACCLPYRQISPYSPQTWTYAPSHNHHHGSLPVHPFSSLSLSHQPSSLPCGLKNTSKNEHCGYAYSLIHMFFENDDGFSTQNSLTAIDNPATAFLHGPRASWTALDNSARGFSTRDSWTIVDNRAKGFSTRDSWTIVDNRAKGFLARDSWTAIDTRARGILYGTYGLLLPAYSSIPFHVILHGTRGLLLTTELLLSTTELEAYNTGLVVCS</sequence>
<organism evidence="1 2">
    <name type="scientific">Smallanthus sonchifolius</name>
    <dbReference type="NCBI Taxonomy" id="185202"/>
    <lineage>
        <taxon>Eukaryota</taxon>
        <taxon>Viridiplantae</taxon>
        <taxon>Streptophyta</taxon>
        <taxon>Embryophyta</taxon>
        <taxon>Tracheophyta</taxon>
        <taxon>Spermatophyta</taxon>
        <taxon>Magnoliopsida</taxon>
        <taxon>eudicotyledons</taxon>
        <taxon>Gunneridae</taxon>
        <taxon>Pentapetalae</taxon>
        <taxon>asterids</taxon>
        <taxon>campanulids</taxon>
        <taxon>Asterales</taxon>
        <taxon>Asteraceae</taxon>
        <taxon>Asteroideae</taxon>
        <taxon>Heliantheae alliance</taxon>
        <taxon>Millerieae</taxon>
        <taxon>Smallanthus</taxon>
    </lineage>
</organism>
<keyword evidence="2" id="KW-1185">Reference proteome</keyword>
<reference evidence="2" key="1">
    <citation type="journal article" date="2022" name="Mol. Ecol. Resour.">
        <title>The genomes of chicory, endive, great burdock and yacon provide insights into Asteraceae palaeo-polyploidization history and plant inulin production.</title>
        <authorList>
            <person name="Fan W."/>
            <person name="Wang S."/>
            <person name="Wang H."/>
            <person name="Wang A."/>
            <person name="Jiang F."/>
            <person name="Liu H."/>
            <person name="Zhao H."/>
            <person name="Xu D."/>
            <person name="Zhang Y."/>
        </authorList>
    </citation>
    <scope>NUCLEOTIDE SEQUENCE [LARGE SCALE GENOMIC DNA]</scope>
    <source>
        <strain evidence="2">cv. Yunnan</strain>
    </source>
</reference>
<evidence type="ECO:0000313" key="1">
    <source>
        <dbReference type="EMBL" id="KAI3703236.1"/>
    </source>
</evidence>
<protein>
    <submittedName>
        <fullName evidence="1">Uncharacterized protein</fullName>
    </submittedName>
</protein>
<comment type="caution">
    <text evidence="1">The sequence shown here is derived from an EMBL/GenBank/DDBJ whole genome shotgun (WGS) entry which is preliminary data.</text>
</comment>
<name>A0ACB8ZZS4_9ASTR</name>
<proteinExistence type="predicted"/>
<accession>A0ACB8ZZS4</accession>
<gene>
    <name evidence="1" type="ORF">L1987_73164</name>
</gene>
<dbReference type="EMBL" id="CM042042">
    <property type="protein sequence ID" value="KAI3703236.1"/>
    <property type="molecule type" value="Genomic_DNA"/>
</dbReference>
<evidence type="ECO:0000313" key="2">
    <source>
        <dbReference type="Proteomes" id="UP001056120"/>
    </source>
</evidence>
<dbReference type="Proteomes" id="UP001056120">
    <property type="component" value="Linkage Group LG25"/>
</dbReference>
<reference evidence="1 2" key="2">
    <citation type="journal article" date="2022" name="Mol. Ecol. Resour.">
        <title>The genomes of chicory, endive, great burdock and yacon provide insights into Asteraceae paleo-polyploidization history and plant inulin production.</title>
        <authorList>
            <person name="Fan W."/>
            <person name="Wang S."/>
            <person name="Wang H."/>
            <person name="Wang A."/>
            <person name="Jiang F."/>
            <person name="Liu H."/>
            <person name="Zhao H."/>
            <person name="Xu D."/>
            <person name="Zhang Y."/>
        </authorList>
    </citation>
    <scope>NUCLEOTIDE SEQUENCE [LARGE SCALE GENOMIC DNA]</scope>
    <source>
        <strain evidence="2">cv. Yunnan</strain>
        <tissue evidence="1">Leaves</tissue>
    </source>
</reference>